<dbReference type="Pfam" id="PF02321">
    <property type="entry name" value="OEP"/>
    <property type="match status" value="1"/>
</dbReference>
<keyword evidence="4" id="KW-1134">Transmembrane beta strand</keyword>
<keyword evidence="8" id="KW-0175">Coiled coil</keyword>
<accession>A0ABS9SDV8</accession>
<feature type="coiled-coil region" evidence="8">
    <location>
        <begin position="345"/>
        <end position="372"/>
    </location>
</feature>
<reference evidence="10 11" key="1">
    <citation type="submission" date="2022-02" db="EMBL/GenBank/DDBJ databases">
        <authorList>
            <person name="Min J."/>
        </authorList>
    </citation>
    <scope>NUCLEOTIDE SEQUENCE [LARGE SCALE GENOMIC DNA]</scope>
    <source>
        <strain evidence="10 11">GR10-1</strain>
    </source>
</reference>
<evidence type="ECO:0000256" key="5">
    <source>
        <dbReference type="ARBA" id="ARBA00022692"/>
    </source>
</evidence>
<evidence type="ECO:0000313" key="11">
    <source>
        <dbReference type="Proteomes" id="UP001202248"/>
    </source>
</evidence>
<keyword evidence="9" id="KW-0732">Signal</keyword>
<feature type="signal peptide" evidence="9">
    <location>
        <begin position="1"/>
        <end position="22"/>
    </location>
</feature>
<evidence type="ECO:0000256" key="8">
    <source>
        <dbReference type="SAM" id="Coils"/>
    </source>
</evidence>
<organism evidence="10 11">
    <name type="scientific">Niabella ginsengisoli</name>
    <dbReference type="NCBI Taxonomy" id="522298"/>
    <lineage>
        <taxon>Bacteria</taxon>
        <taxon>Pseudomonadati</taxon>
        <taxon>Bacteroidota</taxon>
        <taxon>Chitinophagia</taxon>
        <taxon>Chitinophagales</taxon>
        <taxon>Chitinophagaceae</taxon>
        <taxon>Niabella</taxon>
    </lineage>
</organism>
<dbReference type="Proteomes" id="UP001202248">
    <property type="component" value="Unassembled WGS sequence"/>
</dbReference>
<keyword evidence="6" id="KW-0472">Membrane</keyword>
<dbReference type="Gene3D" id="1.20.1600.10">
    <property type="entry name" value="Outer membrane efflux proteins (OEP)"/>
    <property type="match status" value="1"/>
</dbReference>
<comment type="similarity">
    <text evidence="2">Belongs to the outer membrane factor (OMF) (TC 1.B.17) family.</text>
</comment>
<dbReference type="PANTHER" id="PTHR30026:SF20">
    <property type="entry name" value="OUTER MEMBRANE PROTEIN TOLC"/>
    <property type="match status" value="1"/>
</dbReference>
<dbReference type="InterPro" id="IPR051906">
    <property type="entry name" value="TolC-like"/>
</dbReference>
<keyword evidence="7" id="KW-0998">Cell outer membrane</keyword>
<evidence type="ECO:0000313" key="10">
    <source>
        <dbReference type="EMBL" id="MCH5596544.1"/>
    </source>
</evidence>
<dbReference type="InterPro" id="IPR003423">
    <property type="entry name" value="OMP_efflux"/>
</dbReference>
<evidence type="ECO:0000256" key="6">
    <source>
        <dbReference type="ARBA" id="ARBA00023136"/>
    </source>
</evidence>
<evidence type="ECO:0000256" key="7">
    <source>
        <dbReference type="ARBA" id="ARBA00023237"/>
    </source>
</evidence>
<evidence type="ECO:0000256" key="9">
    <source>
        <dbReference type="SAM" id="SignalP"/>
    </source>
</evidence>
<gene>
    <name evidence="10" type="ORF">MKP09_00675</name>
</gene>
<dbReference type="PANTHER" id="PTHR30026">
    <property type="entry name" value="OUTER MEMBRANE PROTEIN TOLC"/>
    <property type="match status" value="1"/>
</dbReference>
<evidence type="ECO:0000256" key="4">
    <source>
        <dbReference type="ARBA" id="ARBA00022452"/>
    </source>
</evidence>
<comment type="subcellular location">
    <subcellularLocation>
        <location evidence="1">Cell outer membrane</location>
    </subcellularLocation>
</comment>
<comment type="caution">
    <text evidence="10">The sequence shown here is derived from an EMBL/GenBank/DDBJ whole genome shotgun (WGS) entry which is preliminary data.</text>
</comment>
<keyword evidence="5" id="KW-0812">Transmembrane</keyword>
<feature type="chain" id="PRO_5047253528" evidence="9">
    <location>
        <begin position="23"/>
        <end position="450"/>
    </location>
</feature>
<sequence>MITNRIAIVALLLFAFTKPNFAQQTHQFSLQQALEYAEKNNVQVKNALLDIKLQEQVNREVTGSAYPQINASGEIVDNLKLPISIIPAGTEFVPGTPPTTEDTRLAFGVKWSSMGGVTLSQILFDGQIFTGLQARKTLIDYQKKNAEVTSEEIRVNVSKIYYQLVLSKTQISLLDTTINLVKKNRHDTKIMYDNGFVEKLEIDKLDVQLSNLQSQRTQLLNTVNNGYLGLKMLIGMPINDELILTDELNDDTIRDGVLEASQFDYSQRKDFQSASLGLKLSEYDIQRYQRSKIPQLVLNGYWNQMTQANQFGNMFGSGSYWFPVSALTLRLNIPIFNGFATNSRIQQAKIKLQQTENSVEGLKLMIDQERASAVNTFKSAITDMDYQKENMELAERVYQQTKKKHEVGTGSQIEIDAARTDLQTAQTNYYSALYNAVIAKIDFLKASGKL</sequence>
<dbReference type="SUPFAM" id="SSF56954">
    <property type="entry name" value="Outer membrane efflux proteins (OEP)"/>
    <property type="match status" value="1"/>
</dbReference>
<evidence type="ECO:0000256" key="3">
    <source>
        <dbReference type="ARBA" id="ARBA00022448"/>
    </source>
</evidence>
<proteinExistence type="inferred from homology"/>
<keyword evidence="3" id="KW-0813">Transport</keyword>
<name>A0ABS9SDV8_9BACT</name>
<evidence type="ECO:0000256" key="1">
    <source>
        <dbReference type="ARBA" id="ARBA00004442"/>
    </source>
</evidence>
<keyword evidence="11" id="KW-1185">Reference proteome</keyword>
<dbReference type="EMBL" id="JAKWBL010000001">
    <property type="protein sequence ID" value="MCH5596544.1"/>
    <property type="molecule type" value="Genomic_DNA"/>
</dbReference>
<evidence type="ECO:0000256" key="2">
    <source>
        <dbReference type="ARBA" id="ARBA00007613"/>
    </source>
</evidence>
<protein>
    <submittedName>
        <fullName evidence="10">TolC family protein</fullName>
    </submittedName>
</protein>
<dbReference type="RefSeq" id="WP_240825629.1">
    <property type="nucleotide sequence ID" value="NZ_JAKWBL010000001.1"/>
</dbReference>